<evidence type="ECO:0000313" key="2">
    <source>
        <dbReference type="Proteomes" id="UP000033956"/>
    </source>
</evidence>
<accession>A0A0M2H3E5</accession>
<evidence type="ECO:0000313" key="1">
    <source>
        <dbReference type="EMBL" id="KJL38870.1"/>
    </source>
</evidence>
<dbReference type="RefSeq" id="WP_045276211.1">
    <property type="nucleotide sequence ID" value="NZ_BAAAUP010000011.1"/>
</dbReference>
<reference evidence="1 2" key="1">
    <citation type="submission" date="2015-02" db="EMBL/GenBank/DDBJ databases">
        <title>Draft genome sequences of ten Microbacterium spp. with emphasis on heavy metal contaminated environments.</title>
        <authorList>
            <person name="Corretto E."/>
        </authorList>
    </citation>
    <scope>NUCLEOTIDE SEQUENCE [LARGE SCALE GENOMIC DNA]</scope>
    <source>
        <strain evidence="1 2">DSM 12510</strain>
    </source>
</reference>
<dbReference type="PATRIC" id="fig|92835.4.peg.2313"/>
<dbReference type="AlphaFoldDB" id="A0A0M2H3E5"/>
<dbReference type="STRING" id="92835.RS81_02279"/>
<proteinExistence type="predicted"/>
<gene>
    <name evidence="1" type="ORF">RS81_02279</name>
</gene>
<sequence>MTAHQVVLDIARIEAAHLAELVTQFAELVDDSGDGDPRTDPAIARLVPDAYRGDAEAADEFRSLTESELLDRRAADAAVVLATVHDAATIPPDAGDRVLTETVTIALDAEQTQAWLRTLAALRLVLAERLGIAAEDDHDEADPRFGIYDWLGFRLHGLVTALDDGD</sequence>
<dbReference type="EMBL" id="JYIZ01000053">
    <property type="protein sequence ID" value="KJL38870.1"/>
    <property type="molecule type" value="Genomic_DNA"/>
</dbReference>
<protein>
    <submittedName>
        <fullName evidence="1">Uncharacterized protein</fullName>
    </submittedName>
</protein>
<dbReference type="Pfam" id="PF09438">
    <property type="entry name" value="DUF2017"/>
    <property type="match status" value="1"/>
</dbReference>
<dbReference type="InterPro" id="IPR018561">
    <property type="entry name" value="AosR"/>
</dbReference>
<keyword evidence="2" id="KW-1185">Reference proteome</keyword>
<dbReference type="Proteomes" id="UP000033956">
    <property type="component" value="Unassembled WGS sequence"/>
</dbReference>
<organism evidence="1 2">
    <name type="scientific">Microbacterium terrae</name>
    <dbReference type="NCBI Taxonomy" id="69369"/>
    <lineage>
        <taxon>Bacteria</taxon>
        <taxon>Bacillati</taxon>
        <taxon>Actinomycetota</taxon>
        <taxon>Actinomycetes</taxon>
        <taxon>Micrococcales</taxon>
        <taxon>Microbacteriaceae</taxon>
        <taxon>Microbacterium</taxon>
    </lineage>
</organism>
<name>A0A0M2H3E5_9MICO</name>
<dbReference type="OrthoDB" id="3268479at2"/>
<comment type="caution">
    <text evidence="1">The sequence shown here is derived from an EMBL/GenBank/DDBJ whole genome shotgun (WGS) entry which is preliminary data.</text>
</comment>